<reference evidence="2 3" key="1">
    <citation type="journal article" date="2016" name="Front. Microbiol.">
        <title>Comparative Genomics Analysis of Streptomyces Species Reveals Their Adaptation to the Marine Environment and Their Diversity at the Genomic Level.</title>
        <authorList>
            <person name="Tian X."/>
            <person name="Zhang Z."/>
            <person name="Yang T."/>
            <person name="Chen M."/>
            <person name="Li J."/>
            <person name="Chen F."/>
            <person name="Yang J."/>
            <person name="Li W."/>
            <person name="Zhang B."/>
            <person name="Zhang Z."/>
            <person name="Wu J."/>
            <person name="Zhang C."/>
            <person name="Long L."/>
            <person name="Xiao J."/>
        </authorList>
    </citation>
    <scope>NUCLEOTIDE SEQUENCE [LARGE SCALE GENOMIC DNA]</scope>
    <source>
        <strain evidence="2 3">SCSIO 02100</strain>
    </source>
</reference>
<evidence type="ECO:0000256" key="1">
    <source>
        <dbReference type="SAM" id="MobiDB-lite"/>
    </source>
</evidence>
<dbReference type="RefSeq" id="WP_070198841.1">
    <property type="nucleotide sequence ID" value="NZ_LJGU01000153.1"/>
</dbReference>
<dbReference type="SUPFAM" id="SSF109854">
    <property type="entry name" value="DinB/YfiT-like putative metalloenzymes"/>
    <property type="match status" value="1"/>
</dbReference>
<name>A0A1E7JVV0_9ACTN</name>
<gene>
    <name evidence="2" type="ORF">AN216_24240</name>
</gene>
<feature type="region of interest" description="Disordered" evidence="1">
    <location>
        <begin position="164"/>
        <end position="185"/>
    </location>
</feature>
<dbReference type="InterPro" id="IPR034660">
    <property type="entry name" value="DinB/YfiT-like"/>
</dbReference>
<sequence length="185" mass="20100">MPKLLDAEVPGDERGALLICLEGQRQAVRRAVSGLTPEQAVSTPSTSALSLAGLVKHLAEAEETWLSYARGLPRPTPRDRDNWHGSFALEGAETPRGVLDTYAAVARQTERLVRAVPSLDDTFVLPEAPWFPRGPRSWRWMLLNLISEVARHAGHADVIRETLDGRTAGELTAEPGPAPRADGTP</sequence>
<keyword evidence="3" id="KW-1185">Reference proteome</keyword>
<dbReference type="OrthoDB" id="4548523at2"/>
<dbReference type="STRING" id="1075402.AN216_24240"/>
<evidence type="ECO:0000313" key="3">
    <source>
        <dbReference type="Proteomes" id="UP000176101"/>
    </source>
</evidence>
<comment type="caution">
    <text evidence="2">The sequence shown here is derived from an EMBL/GenBank/DDBJ whole genome shotgun (WGS) entry which is preliminary data.</text>
</comment>
<proteinExistence type="predicted"/>
<dbReference type="Proteomes" id="UP000176101">
    <property type="component" value="Unassembled WGS sequence"/>
</dbReference>
<protein>
    <recommendedName>
        <fullName evidence="4">Mini-circle protein</fullName>
    </recommendedName>
</protein>
<organism evidence="2 3">
    <name type="scientific">Streptomyces oceani</name>
    <dbReference type="NCBI Taxonomy" id="1075402"/>
    <lineage>
        <taxon>Bacteria</taxon>
        <taxon>Bacillati</taxon>
        <taxon>Actinomycetota</taxon>
        <taxon>Actinomycetes</taxon>
        <taxon>Kitasatosporales</taxon>
        <taxon>Streptomycetaceae</taxon>
        <taxon>Streptomyces</taxon>
    </lineage>
</organism>
<dbReference type="PATRIC" id="fig|1075402.3.peg.1094"/>
<dbReference type="Pfam" id="PF04978">
    <property type="entry name" value="MST"/>
    <property type="match status" value="1"/>
</dbReference>
<evidence type="ECO:0008006" key="4">
    <source>
        <dbReference type="Google" id="ProtNLM"/>
    </source>
</evidence>
<dbReference type="EMBL" id="LJGU01000153">
    <property type="protein sequence ID" value="OEU94775.1"/>
    <property type="molecule type" value="Genomic_DNA"/>
</dbReference>
<evidence type="ECO:0000313" key="2">
    <source>
        <dbReference type="EMBL" id="OEU94775.1"/>
    </source>
</evidence>
<dbReference type="InterPro" id="IPR007061">
    <property type="entry name" value="MST-like"/>
</dbReference>
<dbReference type="Gene3D" id="1.20.120.450">
    <property type="entry name" value="dinb family like domain"/>
    <property type="match status" value="1"/>
</dbReference>
<accession>A0A1E7JVV0</accession>
<dbReference type="AlphaFoldDB" id="A0A1E7JVV0"/>